<evidence type="ECO:0000256" key="9">
    <source>
        <dbReference type="ARBA" id="ARBA00023125"/>
    </source>
</evidence>
<dbReference type="Gene3D" id="3.40.1440.60">
    <property type="entry name" value="PriA, 3(prime) DNA-binding domain"/>
    <property type="match status" value="1"/>
</dbReference>
<keyword evidence="5 12" id="KW-0378">Hydrolase</keyword>
<dbReference type="Proteomes" id="UP000283077">
    <property type="component" value="Unassembled WGS sequence"/>
</dbReference>
<evidence type="ECO:0000256" key="11">
    <source>
        <dbReference type="ARBA" id="ARBA00048988"/>
    </source>
</evidence>
<dbReference type="PANTHER" id="PTHR30580">
    <property type="entry name" value="PRIMOSOMAL PROTEIN N"/>
    <property type="match status" value="1"/>
</dbReference>
<feature type="binding site" evidence="12">
    <location>
        <position position="436"/>
    </location>
    <ligand>
        <name>Zn(2+)</name>
        <dbReference type="ChEBI" id="CHEBI:29105"/>
        <label>1</label>
    </ligand>
</feature>
<feature type="domain" description="Helicase ATP-binding" evidence="13">
    <location>
        <begin position="208"/>
        <end position="374"/>
    </location>
</feature>
<comment type="function">
    <text evidence="12">Initiates the restart of stalled replication forks, which reloads the replicative helicase on sites other than the origin of replication. Recognizes and binds to abandoned replication forks and remodels them to uncover a helicase loading site. Promotes assembly of the primosome at these replication forks.</text>
</comment>
<feature type="binding site" evidence="12">
    <location>
        <position position="445"/>
    </location>
    <ligand>
        <name>Zn(2+)</name>
        <dbReference type="ChEBI" id="CHEBI:29105"/>
        <label>2</label>
    </ligand>
</feature>
<dbReference type="GO" id="GO:0043138">
    <property type="term" value="F:3'-5' DNA helicase activity"/>
    <property type="evidence" value="ECO:0007669"/>
    <property type="project" value="UniProtKB-EC"/>
</dbReference>
<dbReference type="Pfam" id="PF17764">
    <property type="entry name" value="PriA_3primeBD"/>
    <property type="match status" value="1"/>
</dbReference>
<dbReference type="NCBIfam" id="NF004065">
    <property type="entry name" value="PRK05580.1-1"/>
    <property type="match status" value="1"/>
</dbReference>
<dbReference type="InterPro" id="IPR001650">
    <property type="entry name" value="Helicase_C-like"/>
</dbReference>
<dbReference type="AlphaFoldDB" id="A0A437R0P1"/>
<dbReference type="InterPro" id="IPR005259">
    <property type="entry name" value="PriA"/>
</dbReference>
<dbReference type="RefSeq" id="WP_127698314.1">
    <property type="nucleotide sequence ID" value="NZ_SACS01000005.1"/>
</dbReference>
<dbReference type="NCBIfam" id="NF004067">
    <property type="entry name" value="PRK05580.1-4"/>
    <property type="match status" value="1"/>
</dbReference>
<comment type="catalytic activity">
    <reaction evidence="11 12">
        <text>ATP + H2O = ADP + phosphate + H(+)</text>
        <dbReference type="Rhea" id="RHEA:13065"/>
        <dbReference type="ChEBI" id="CHEBI:15377"/>
        <dbReference type="ChEBI" id="CHEBI:15378"/>
        <dbReference type="ChEBI" id="CHEBI:30616"/>
        <dbReference type="ChEBI" id="CHEBI:43474"/>
        <dbReference type="ChEBI" id="CHEBI:456216"/>
        <dbReference type="EC" id="5.6.2.4"/>
    </reaction>
</comment>
<dbReference type="GO" id="GO:0005524">
    <property type="term" value="F:ATP binding"/>
    <property type="evidence" value="ECO:0007669"/>
    <property type="project" value="UniProtKB-UniRule"/>
</dbReference>
<feature type="binding site" evidence="12">
    <location>
        <position position="473"/>
    </location>
    <ligand>
        <name>Zn(2+)</name>
        <dbReference type="ChEBI" id="CHEBI:29105"/>
        <label>1</label>
    </ligand>
</feature>
<dbReference type="InterPro" id="IPR027417">
    <property type="entry name" value="P-loop_NTPase"/>
</dbReference>
<dbReference type="GO" id="GO:0003677">
    <property type="term" value="F:DNA binding"/>
    <property type="evidence" value="ECO:0007669"/>
    <property type="project" value="UniProtKB-UniRule"/>
</dbReference>
<comment type="subunit">
    <text evidence="12">Component of the replication restart primosome.</text>
</comment>
<dbReference type="SUPFAM" id="SSF52540">
    <property type="entry name" value="P-loop containing nucleoside triphosphate hydrolases"/>
    <property type="match status" value="2"/>
</dbReference>
<dbReference type="InterPro" id="IPR011545">
    <property type="entry name" value="DEAD/DEAH_box_helicase_dom"/>
</dbReference>
<evidence type="ECO:0000256" key="4">
    <source>
        <dbReference type="ARBA" id="ARBA00022741"/>
    </source>
</evidence>
<evidence type="ECO:0000256" key="12">
    <source>
        <dbReference type="HAMAP-Rule" id="MF_00983"/>
    </source>
</evidence>
<evidence type="ECO:0000256" key="1">
    <source>
        <dbReference type="ARBA" id="ARBA00022515"/>
    </source>
</evidence>
<dbReference type="InterPro" id="IPR040498">
    <property type="entry name" value="PriA_CRR"/>
</dbReference>
<evidence type="ECO:0000256" key="8">
    <source>
        <dbReference type="ARBA" id="ARBA00022840"/>
    </source>
</evidence>
<dbReference type="GO" id="GO:0016887">
    <property type="term" value="F:ATP hydrolysis activity"/>
    <property type="evidence" value="ECO:0007669"/>
    <property type="project" value="RHEA"/>
</dbReference>
<comment type="catalytic activity">
    <reaction evidence="12">
        <text>Couples ATP hydrolysis with the unwinding of duplex DNA by translocating in the 3'-5' direction.</text>
        <dbReference type="EC" id="5.6.2.4"/>
    </reaction>
</comment>
<keyword evidence="2 12" id="KW-0235">DNA replication</keyword>
<proteinExistence type="inferred from homology"/>
<evidence type="ECO:0000313" key="14">
    <source>
        <dbReference type="EMBL" id="RVU40332.1"/>
    </source>
</evidence>
<dbReference type="NCBIfam" id="TIGR00595">
    <property type="entry name" value="priA"/>
    <property type="match status" value="1"/>
</dbReference>
<keyword evidence="4 12" id="KW-0547">Nucleotide-binding</keyword>
<feature type="binding site" evidence="12">
    <location>
        <position position="463"/>
    </location>
    <ligand>
        <name>Zn(2+)</name>
        <dbReference type="ChEBI" id="CHEBI:29105"/>
        <label>2</label>
    </ligand>
</feature>
<dbReference type="GO" id="GO:0006302">
    <property type="term" value="P:double-strand break repair"/>
    <property type="evidence" value="ECO:0007669"/>
    <property type="project" value="InterPro"/>
</dbReference>
<reference evidence="14 15" key="1">
    <citation type="submission" date="2019-01" db="EMBL/GenBank/DDBJ databases">
        <authorList>
            <person name="Chen W.-M."/>
        </authorList>
    </citation>
    <scope>NUCLEOTIDE SEQUENCE [LARGE SCALE GENOMIC DNA]</scope>
    <source>
        <strain evidence="14 15">KYPC3</strain>
    </source>
</reference>
<dbReference type="FunFam" id="3.40.1440.60:FF:000001">
    <property type="entry name" value="Primosomal protein N"/>
    <property type="match status" value="1"/>
</dbReference>
<evidence type="ECO:0000259" key="13">
    <source>
        <dbReference type="PROSITE" id="PS51192"/>
    </source>
</evidence>
<feature type="binding site" evidence="12">
    <location>
        <position position="476"/>
    </location>
    <ligand>
        <name>Zn(2+)</name>
        <dbReference type="ChEBI" id="CHEBI:29105"/>
        <label>1</label>
    </ligand>
</feature>
<dbReference type="EC" id="5.6.2.4" evidence="12"/>
<dbReference type="InterPro" id="IPR041222">
    <property type="entry name" value="PriA_3primeBD"/>
</dbReference>
<dbReference type="GO" id="GO:0008270">
    <property type="term" value="F:zinc ion binding"/>
    <property type="evidence" value="ECO:0007669"/>
    <property type="project" value="UniProtKB-UniRule"/>
</dbReference>
<keyword evidence="9 12" id="KW-0238">DNA-binding</keyword>
<keyword evidence="10 12" id="KW-0413">Isomerase</keyword>
<organism evidence="14 15">
    <name type="scientific">Rheinheimera riviphila</name>
    <dbReference type="NCBI Taxonomy" id="1834037"/>
    <lineage>
        <taxon>Bacteria</taxon>
        <taxon>Pseudomonadati</taxon>
        <taxon>Pseudomonadota</taxon>
        <taxon>Gammaproteobacteria</taxon>
        <taxon>Chromatiales</taxon>
        <taxon>Chromatiaceae</taxon>
        <taxon>Rheinheimera</taxon>
    </lineage>
</organism>
<dbReference type="InterPro" id="IPR041236">
    <property type="entry name" value="PriA_C"/>
</dbReference>
<dbReference type="Pfam" id="PF18319">
    <property type="entry name" value="Zn_ribbon_PriA"/>
    <property type="match status" value="1"/>
</dbReference>
<keyword evidence="6 12" id="KW-0347">Helicase</keyword>
<evidence type="ECO:0000256" key="5">
    <source>
        <dbReference type="ARBA" id="ARBA00022801"/>
    </source>
</evidence>
<feature type="binding site" evidence="12">
    <location>
        <position position="433"/>
    </location>
    <ligand>
        <name>Zn(2+)</name>
        <dbReference type="ChEBI" id="CHEBI:29105"/>
        <label>1</label>
    </ligand>
</feature>
<dbReference type="EMBL" id="SACS01000005">
    <property type="protein sequence ID" value="RVU40332.1"/>
    <property type="molecule type" value="Genomic_DNA"/>
</dbReference>
<dbReference type="HAMAP" id="MF_00983">
    <property type="entry name" value="PriA"/>
    <property type="match status" value="1"/>
</dbReference>
<dbReference type="GO" id="GO:0006270">
    <property type="term" value="P:DNA replication initiation"/>
    <property type="evidence" value="ECO:0007669"/>
    <property type="project" value="TreeGrafter"/>
</dbReference>
<name>A0A437R0P1_9GAMM</name>
<keyword evidence="7 12" id="KW-0862">Zinc</keyword>
<dbReference type="FunFam" id="3.40.50.300:FF:000489">
    <property type="entry name" value="Primosome assembly protein PriA"/>
    <property type="match status" value="1"/>
</dbReference>
<dbReference type="SMART" id="SM00487">
    <property type="entry name" value="DEXDc"/>
    <property type="match status" value="1"/>
</dbReference>
<sequence>MPILRVALPVPLRQHFDYQMETDENISVSIGSRVLVPFGKRQLVGVVWQIDPSDSFTDAVLKPITQLLDPVPVLGPMLRDLLSFAADYYHHPLGDVLTSALPALLREGRLLNNEKQKLLQLTAEGQSCSDILFKRSAKQLALWLQLKQTAFTETVAVSEFSRATMQQLIDKGIAELISQPFTPFEYLPEKQKPLPLNPAQALSVTAVVQALGRFERFLLEGVTGSGKTEVYLQAIQPVLAKGQQVLVLVPEIGLTPQTLARFEKRFAVPMLTWHSNMTDHERLRCWQRSQSGDAAIVIGTRSALFLPFRNLGLLIIDEEHDQSLKQQDGFRYHARDLAVKRASLEQCPILLGSATPSLESLYNVQQQKFIHLQLPERATSQQVPKIELLDLKQQVLKNGLADGTLAQIRQTLKRGQQVMLFLNRRGFAPALICHECGWLTECLHCSAFTTYHKQSRQLICHHCAATRPVPHQCGNCGSTQLAPVGQGTEQLEEQLGRLIPEFPITRLDRDSTRRKGSLEAHLETIHSGTPQLIIGTQMLAKGHHFPAVSLVVVVDVDGALYSSDFRASEQLAQLLTQVSGRAGRGDVAGKVLLQTHYPGHPLLQDVIQNGYHSFARSALLERQQTRLPPYQYMAMFRAEALDSAVCEQWLALLQQHTALLAQQAPLQWLGPVKAPLEKKAGKFRWQLQLFSPDRKALHQLLAALMQLIQSSALSRKVKWQLDVDPLDLS</sequence>
<dbReference type="Pfam" id="PF00270">
    <property type="entry name" value="DEAD"/>
    <property type="match status" value="1"/>
</dbReference>
<dbReference type="Pfam" id="PF18074">
    <property type="entry name" value="PriA_C"/>
    <property type="match status" value="1"/>
</dbReference>
<dbReference type="PANTHER" id="PTHR30580:SF0">
    <property type="entry name" value="PRIMOSOMAL PROTEIN N"/>
    <property type="match status" value="1"/>
</dbReference>
<keyword evidence="15" id="KW-1185">Reference proteome</keyword>
<comment type="similarity">
    <text evidence="12">Belongs to the helicase family. PriA subfamily.</text>
</comment>
<keyword evidence="3 12" id="KW-0479">Metal-binding</keyword>
<dbReference type="CDD" id="cd17929">
    <property type="entry name" value="DEXHc_priA"/>
    <property type="match status" value="1"/>
</dbReference>
<evidence type="ECO:0000256" key="10">
    <source>
        <dbReference type="ARBA" id="ARBA00023235"/>
    </source>
</evidence>
<dbReference type="SMART" id="SM00490">
    <property type="entry name" value="HELICc"/>
    <property type="match status" value="1"/>
</dbReference>
<evidence type="ECO:0000256" key="2">
    <source>
        <dbReference type="ARBA" id="ARBA00022705"/>
    </source>
</evidence>
<dbReference type="GO" id="GO:0006310">
    <property type="term" value="P:DNA recombination"/>
    <property type="evidence" value="ECO:0007669"/>
    <property type="project" value="InterPro"/>
</dbReference>
<evidence type="ECO:0000256" key="3">
    <source>
        <dbReference type="ARBA" id="ARBA00022723"/>
    </source>
</evidence>
<evidence type="ECO:0000256" key="7">
    <source>
        <dbReference type="ARBA" id="ARBA00022833"/>
    </source>
</evidence>
<gene>
    <name evidence="12" type="primary">priA</name>
    <name evidence="14" type="ORF">EOE67_06980</name>
</gene>
<protein>
    <recommendedName>
        <fullName evidence="12">Replication restart protein PriA</fullName>
    </recommendedName>
    <alternativeName>
        <fullName evidence="12">ATP-dependent DNA helicase PriA</fullName>
        <ecNumber evidence="12">5.6.2.4</ecNumber>
    </alternativeName>
    <alternativeName>
        <fullName evidence="12">DNA 3'-5' helicase PriA</fullName>
    </alternativeName>
</protein>
<dbReference type="Gene3D" id="3.40.50.300">
    <property type="entry name" value="P-loop containing nucleotide triphosphate hydrolases"/>
    <property type="match status" value="2"/>
</dbReference>
<dbReference type="GO" id="GO:1990077">
    <property type="term" value="C:primosome complex"/>
    <property type="evidence" value="ECO:0007669"/>
    <property type="project" value="UniProtKB-UniRule"/>
</dbReference>
<dbReference type="InterPro" id="IPR042115">
    <property type="entry name" value="PriA_3primeBD_sf"/>
</dbReference>
<comment type="cofactor">
    <cofactor evidence="12">
        <name>Zn(2+)</name>
        <dbReference type="ChEBI" id="CHEBI:29105"/>
    </cofactor>
    <text evidence="12">Binds 2 zinc ions per subunit.</text>
</comment>
<keyword evidence="1 12" id="KW-0639">Primosome</keyword>
<dbReference type="InterPro" id="IPR014001">
    <property type="entry name" value="Helicase_ATP-bd"/>
</dbReference>
<dbReference type="GO" id="GO:0006269">
    <property type="term" value="P:DNA replication, synthesis of primer"/>
    <property type="evidence" value="ECO:0007669"/>
    <property type="project" value="UniProtKB-KW"/>
</dbReference>
<evidence type="ECO:0000256" key="6">
    <source>
        <dbReference type="ARBA" id="ARBA00022806"/>
    </source>
</evidence>
<accession>A0A437R0P1</accession>
<dbReference type="PROSITE" id="PS51192">
    <property type="entry name" value="HELICASE_ATP_BIND_1"/>
    <property type="match status" value="1"/>
</dbReference>
<dbReference type="OrthoDB" id="9759544at2"/>
<comment type="caution">
    <text evidence="14">The sequence shown here is derived from an EMBL/GenBank/DDBJ whole genome shotgun (WGS) entry which is preliminary data.</text>
</comment>
<keyword evidence="8 12" id="KW-0067">ATP-binding</keyword>
<evidence type="ECO:0000313" key="15">
    <source>
        <dbReference type="Proteomes" id="UP000283077"/>
    </source>
</evidence>
<feature type="binding site" evidence="12">
    <location>
        <position position="460"/>
    </location>
    <ligand>
        <name>Zn(2+)</name>
        <dbReference type="ChEBI" id="CHEBI:29105"/>
        <label>2</label>
    </ligand>
</feature>
<feature type="binding site" evidence="12">
    <location>
        <position position="442"/>
    </location>
    <ligand>
        <name>Zn(2+)</name>
        <dbReference type="ChEBI" id="CHEBI:29105"/>
        <label>2</label>
    </ligand>
</feature>